<evidence type="ECO:0000313" key="2">
    <source>
        <dbReference type="EMBL" id="KAH9362167.1"/>
    </source>
</evidence>
<feature type="compositionally biased region" description="Basic and acidic residues" evidence="1">
    <location>
        <begin position="9"/>
        <end position="23"/>
    </location>
</feature>
<keyword evidence="3" id="KW-1185">Reference proteome</keyword>
<evidence type="ECO:0000256" key="1">
    <source>
        <dbReference type="SAM" id="MobiDB-lite"/>
    </source>
</evidence>
<sequence>MATRIKLGATEHSRRSRTSRENGARIGARGSATSLNPERNLEQHATTAHEMQTHLETLASIRGRLGGTRTRGAGGGPRTEEAEPLFALQGHRAGERHAHQQTRGPTVSRCPAAHPALGRRAARRRAKDNGVTLPPARDRLVQVSPQLLRRIRRSRTRACRGSPDVSSHVLRRVCCATKRTTTKKKVVGRAALFGILCAWENKDKQSSLRANLQARLPLFSAAILGPSKPPPVRRRCAYKGRRSDSRDSNNRGREQRQWLPPTLAAKGLPSVPLLGATTLDQWPRQPRGQNSGESGRRDRWRRSKWEPCAAAGVAQQPPRWERLSEVSLRPIVGSVVGRQRCGVGAERERGRASGRNRARGRTLSRREQTDKRELDKSSGFVIGVRNERACAWMTLAGVHVPSDRHRWRPGGFVSTGIKPAARVTDADRATRHRSALTFAPEARKRSAGETAPAARPSPPGFVVRHYRRSGEMGDTRAATRQSG</sequence>
<feature type="region of interest" description="Disordered" evidence="1">
    <location>
        <begin position="98"/>
        <end position="132"/>
    </location>
</feature>
<dbReference type="VEuPathDB" id="VectorBase:HLOH_062130"/>
<accession>A0A9J6FH85</accession>
<gene>
    <name evidence="2" type="ORF">HPB48_002145</name>
</gene>
<proteinExistence type="predicted"/>
<feature type="region of interest" description="Disordered" evidence="1">
    <location>
        <begin position="1"/>
        <end position="37"/>
    </location>
</feature>
<name>A0A9J6FH85_HAELO</name>
<evidence type="ECO:0000313" key="3">
    <source>
        <dbReference type="Proteomes" id="UP000821853"/>
    </source>
</evidence>
<reference evidence="2 3" key="1">
    <citation type="journal article" date="2020" name="Cell">
        <title>Large-Scale Comparative Analyses of Tick Genomes Elucidate Their Genetic Diversity and Vector Capacities.</title>
        <authorList>
            <consortium name="Tick Genome and Microbiome Consortium (TIGMIC)"/>
            <person name="Jia N."/>
            <person name="Wang J."/>
            <person name="Shi W."/>
            <person name="Du L."/>
            <person name="Sun Y."/>
            <person name="Zhan W."/>
            <person name="Jiang J.F."/>
            <person name="Wang Q."/>
            <person name="Zhang B."/>
            <person name="Ji P."/>
            <person name="Bell-Sakyi L."/>
            <person name="Cui X.M."/>
            <person name="Yuan T.T."/>
            <person name="Jiang B.G."/>
            <person name="Yang W.F."/>
            <person name="Lam T.T."/>
            <person name="Chang Q.C."/>
            <person name="Ding S.J."/>
            <person name="Wang X.J."/>
            <person name="Zhu J.G."/>
            <person name="Ruan X.D."/>
            <person name="Zhao L."/>
            <person name="Wei J.T."/>
            <person name="Ye R.Z."/>
            <person name="Que T.C."/>
            <person name="Du C.H."/>
            <person name="Zhou Y.H."/>
            <person name="Cheng J.X."/>
            <person name="Dai P.F."/>
            <person name="Guo W.B."/>
            <person name="Han X.H."/>
            <person name="Huang E.J."/>
            <person name="Li L.F."/>
            <person name="Wei W."/>
            <person name="Gao Y.C."/>
            <person name="Liu J.Z."/>
            <person name="Shao H.Z."/>
            <person name="Wang X."/>
            <person name="Wang C.C."/>
            <person name="Yang T.C."/>
            <person name="Huo Q.B."/>
            <person name="Li W."/>
            <person name="Chen H.Y."/>
            <person name="Chen S.E."/>
            <person name="Zhou L.G."/>
            <person name="Ni X.B."/>
            <person name="Tian J.H."/>
            <person name="Sheng Y."/>
            <person name="Liu T."/>
            <person name="Pan Y.S."/>
            <person name="Xia L.Y."/>
            <person name="Li J."/>
            <person name="Zhao F."/>
            <person name="Cao W.C."/>
        </authorList>
    </citation>
    <scope>NUCLEOTIDE SEQUENCE [LARGE SCALE GENOMIC DNA]</scope>
    <source>
        <strain evidence="2">HaeL-2018</strain>
    </source>
</reference>
<feature type="compositionally biased region" description="Basic residues" evidence="1">
    <location>
        <begin position="352"/>
        <end position="363"/>
    </location>
</feature>
<feature type="region of interest" description="Disordered" evidence="1">
    <location>
        <begin position="437"/>
        <end position="483"/>
    </location>
</feature>
<protein>
    <submittedName>
        <fullName evidence="2">Uncharacterized protein</fullName>
    </submittedName>
</protein>
<feature type="compositionally biased region" description="Basic and acidic residues" evidence="1">
    <location>
        <begin position="241"/>
        <end position="256"/>
    </location>
</feature>
<dbReference type="AlphaFoldDB" id="A0A9J6FH85"/>
<feature type="compositionally biased region" description="Basic and acidic residues" evidence="1">
    <location>
        <begin position="364"/>
        <end position="375"/>
    </location>
</feature>
<dbReference type="Proteomes" id="UP000821853">
    <property type="component" value="Chromosome 1"/>
</dbReference>
<comment type="caution">
    <text evidence="2">The sequence shown here is derived from an EMBL/GenBank/DDBJ whole genome shotgun (WGS) entry which is preliminary data.</text>
</comment>
<feature type="region of interest" description="Disordered" evidence="1">
    <location>
        <begin position="340"/>
        <end position="375"/>
    </location>
</feature>
<feature type="compositionally biased region" description="Basic residues" evidence="1">
    <location>
        <begin position="231"/>
        <end position="240"/>
    </location>
</feature>
<feature type="region of interest" description="Disordered" evidence="1">
    <location>
        <begin position="230"/>
        <end position="302"/>
    </location>
</feature>
<organism evidence="2 3">
    <name type="scientific">Haemaphysalis longicornis</name>
    <name type="common">Bush tick</name>
    <dbReference type="NCBI Taxonomy" id="44386"/>
    <lineage>
        <taxon>Eukaryota</taxon>
        <taxon>Metazoa</taxon>
        <taxon>Ecdysozoa</taxon>
        <taxon>Arthropoda</taxon>
        <taxon>Chelicerata</taxon>
        <taxon>Arachnida</taxon>
        <taxon>Acari</taxon>
        <taxon>Parasitiformes</taxon>
        <taxon>Ixodida</taxon>
        <taxon>Ixodoidea</taxon>
        <taxon>Ixodidae</taxon>
        <taxon>Haemaphysalinae</taxon>
        <taxon>Haemaphysalis</taxon>
    </lineage>
</organism>
<dbReference type="EMBL" id="JABSTR010000001">
    <property type="protein sequence ID" value="KAH9362167.1"/>
    <property type="molecule type" value="Genomic_DNA"/>
</dbReference>